<dbReference type="STRING" id="927664.SAMN05421780_10745"/>
<evidence type="ECO:0000313" key="3">
    <source>
        <dbReference type="Proteomes" id="UP000199514"/>
    </source>
</evidence>
<keyword evidence="3" id="KW-1185">Reference proteome</keyword>
<feature type="signal peptide" evidence="1">
    <location>
        <begin position="1"/>
        <end position="26"/>
    </location>
</feature>
<accession>A0A1I1KM47</accession>
<evidence type="ECO:0000256" key="1">
    <source>
        <dbReference type="SAM" id="SignalP"/>
    </source>
</evidence>
<dbReference type="Proteomes" id="UP000199514">
    <property type="component" value="Unassembled WGS sequence"/>
</dbReference>
<evidence type="ECO:0008006" key="4">
    <source>
        <dbReference type="Google" id="ProtNLM"/>
    </source>
</evidence>
<keyword evidence="1" id="KW-0732">Signal</keyword>
<dbReference type="RefSeq" id="WP_091513025.1">
    <property type="nucleotide sequence ID" value="NZ_FOLE01000007.1"/>
</dbReference>
<proteinExistence type="predicted"/>
<dbReference type="OrthoDB" id="617059at2"/>
<evidence type="ECO:0000313" key="2">
    <source>
        <dbReference type="EMBL" id="SFC59738.1"/>
    </source>
</evidence>
<dbReference type="InterPro" id="IPR025515">
    <property type="entry name" value="DUF4403"/>
</dbReference>
<feature type="chain" id="PRO_5011583300" description="DUF4403 family protein" evidence="1">
    <location>
        <begin position="27"/>
        <end position="470"/>
    </location>
</feature>
<reference evidence="2 3" key="1">
    <citation type="submission" date="2016-10" db="EMBL/GenBank/DDBJ databases">
        <authorList>
            <person name="de Groot N.N."/>
        </authorList>
    </citation>
    <scope>NUCLEOTIDE SEQUENCE [LARGE SCALE GENOMIC DNA]</scope>
    <source>
        <strain evidence="2 3">DSM 6793</strain>
    </source>
</reference>
<protein>
    <recommendedName>
        <fullName evidence="4">DUF4403 family protein</fullName>
    </recommendedName>
</protein>
<organism evidence="2 3">
    <name type="scientific">Flexibacter flexilis DSM 6793</name>
    <dbReference type="NCBI Taxonomy" id="927664"/>
    <lineage>
        <taxon>Bacteria</taxon>
        <taxon>Pseudomonadati</taxon>
        <taxon>Bacteroidota</taxon>
        <taxon>Cytophagia</taxon>
        <taxon>Cytophagales</taxon>
        <taxon>Flexibacteraceae</taxon>
        <taxon>Flexibacter</taxon>
    </lineage>
</organism>
<dbReference type="AlphaFoldDB" id="A0A1I1KM47"/>
<dbReference type="PROSITE" id="PS51257">
    <property type="entry name" value="PROKAR_LIPOPROTEIN"/>
    <property type="match status" value="1"/>
</dbReference>
<dbReference type="Pfam" id="PF14356">
    <property type="entry name" value="DUF4403"/>
    <property type="match status" value="1"/>
</dbReference>
<gene>
    <name evidence="2" type="ORF">SAMN05421780_10745</name>
</gene>
<name>A0A1I1KM47_9BACT</name>
<dbReference type="EMBL" id="FOLE01000007">
    <property type="protein sequence ID" value="SFC59738.1"/>
    <property type="molecule type" value="Genomic_DNA"/>
</dbReference>
<sequence length="470" mass="52509">MKKQIHVGLVLCLALVWGACSRKAFVATPPPPQYDQPVEIVKEISTLDIPIEVQMNVLEQQMTAKLPNPFYEDNSLEDNNGDNMMIRVTRRAPVRIETRNGNFIFTVPVHIWSKVGWKMEQFGVSLSKYEDVDFDIDIKFVSKVTIGSDWKVKTRTSDNGFDWVSKPVVKIGMFSIPVTSIVETIIDEQLPAVAKLIDQQVTDKVDLKPYVLDAWNNLQTPLLVNEEYEAWLKITPLELMMTPFVSKGKNASFVVGLKARTETTLGTKPTVVPNPTLPALQLATTPVDSKFAVGLIAEVPYAQAKKMAMKQVAGQVYEFQEGKYKIEVTDLELYGQGDYLIVMAALKGSLNGKVYLRGKPAYDAATKSVVIKELDYDLDTKNRLVKTADWLAHGKFLKMMTPYFTVSLASQLDEAQKMIQQNLANNKFDNGISIKGKLNDLSPQNIYVTPTAIQTIVRAQGNIDVLVSNP</sequence>